<proteinExistence type="predicted"/>
<dbReference type="EMBL" id="AP018738">
    <property type="protein sequence ID" value="BBE51141.1"/>
    <property type="molecule type" value="Genomic_DNA"/>
</dbReference>
<evidence type="ECO:0000313" key="2">
    <source>
        <dbReference type="EMBL" id="BBE51141.1"/>
    </source>
</evidence>
<evidence type="ECO:0000259" key="1">
    <source>
        <dbReference type="Pfam" id="PF04965"/>
    </source>
</evidence>
<name>A0A2Z6GBZ8_9PROT</name>
<dbReference type="STRING" id="1188319.OYT1_02444"/>
<dbReference type="Gene3D" id="3.10.450.40">
    <property type="match status" value="1"/>
</dbReference>
<dbReference type="RefSeq" id="WP_062627547.1">
    <property type="nucleotide sequence ID" value="NZ_AP018738.1"/>
</dbReference>
<dbReference type="AlphaFoldDB" id="A0A2Z6GBZ8"/>
<feature type="domain" description="IraD/Gp25-like" evidence="1">
    <location>
        <begin position="16"/>
        <end position="101"/>
    </location>
</feature>
<sequence length="120" mass="12828">MIATGMSRTDGRRLDGLAHLRQSIQDILTTSVGSSVMNREYGSLLPELIDHPGHGGNLLRLMSATVMALGRWEPRLSIRKVSITLGSTPGALTIDLEGTRREGAARGQALSLNIPIGGLR</sequence>
<reference evidence="2 3" key="1">
    <citation type="submission" date="2018-06" db="EMBL/GenBank/DDBJ databases">
        <title>OYT1 Genome Sequencing.</title>
        <authorList>
            <person name="Kato S."/>
            <person name="Itoh T."/>
            <person name="Ohkuma M."/>
        </authorList>
    </citation>
    <scope>NUCLEOTIDE SEQUENCE [LARGE SCALE GENOMIC DNA]</scope>
    <source>
        <strain evidence="2 3">OYT1</strain>
    </source>
</reference>
<dbReference type="InterPro" id="IPR007048">
    <property type="entry name" value="IraD/Gp25-like"/>
</dbReference>
<organism evidence="2 3">
    <name type="scientific">Ferriphaselus amnicola</name>
    <dbReference type="NCBI Taxonomy" id="1188319"/>
    <lineage>
        <taxon>Bacteria</taxon>
        <taxon>Pseudomonadati</taxon>
        <taxon>Pseudomonadota</taxon>
        <taxon>Betaproteobacteria</taxon>
        <taxon>Nitrosomonadales</taxon>
        <taxon>Gallionellaceae</taxon>
        <taxon>Ferriphaselus</taxon>
    </lineage>
</organism>
<dbReference type="SUPFAM" id="SSF160719">
    <property type="entry name" value="gpW/gp25-like"/>
    <property type="match status" value="1"/>
</dbReference>
<dbReference type="Proteomes" id="UP000033070">
    <property type="component" value="Chromosome"/>
</dbReference>
<keyword evidence="3" id="KW-1185">Reference proteome</keyword>
<accession>A0A2Z6GBZ8</accession>
<dbReference type="Pfam" id="PF04965">
    <property type="entry name" value="GPW_gp25"/>
    <property type="match status" value="1"/>
</dbReference>
<evidence type="ECO:0000313" key="3">
    <source>
        <dbReference type="Proteomes" id="UP000033070"/>
    </source>
</evidence>
<dbReference type="KEGG" id="fam:OYT1_ch1594"/>
<gene>
    <name evidence="2" type="ORF">OYT1_ch1594</name>
</gene>
<protein>
    <submittedName>
        <fullName evidence="2">Baseplate assembly protein</fullName>
    </submittedName>
</protein>